<protein>
    <recommendedName>
        <fullName evidence="1">DUF6532 domain-containing protein</fullName>
    </recommendedName>
</protein>
<organism evidence="2 3">
    <name type="scientific">Suillus subaureus</name>
    <dbReference type="NCBI Taxonomy" id="48587"/>
    <lineage>
        <taxon>Eukaryota</taxon>
        <taxon>Fungi</taxon>
        <taxon>Dikarya</taxon>
        <taxon>Basidiomycota</taxon>
        <taxon>Agaricomycotina</taxon>
        <taxon>Agaricomycetes</taxon>
        <taxon>Agaricomycetidae</taxon>
        <taxon>Boletales</taxon>
        <taxon>Suillineae</taxon>
        <taxon>Suillaceae</taxon>
        <taxon>Suillus</taxon>
    </lineage>
</organism>
<reference evidence="2" key="1">
    <citation type="journal article" date="2020" name="New Phytol.">
        <title>Comparative genomics reveals dynamic genome evolution in host specialist ectomycorrhizal fungi.</title>
        <authorList>
            <person name="Lofgren L.A."/>
            <person name="Nguyen N.H."/>
            <person name="Vilgalys R."/>
            <person name="Ruytinx J."/>
            <person name="Liao H.L."/>
            <person name="Branco S."/>
            <person name="Kuo A."/>
            <person name="LaButti K."/>
            <person name="Lipzen A."/>
            <person name="Andreopoulos W."/>
            <person name="Pangilinan J."/>
            <person name="Riley R."/>
            <person name="Hundley H."/>
            <person name="Na H."/>
            <person name="Barry K."/>
            <person name="Grigoriev I.V."/>
            <person name="Stajich J.E."/>
            <person name="Kennedy P.G."/>
        </authorList>
    </citation>
    <scope>NUCLEOTIDE SEQUENCE</scope>
    <source>
        <strain evidence="2">MN1</strain>
    </source>
</reference>
<dbReference type="GeneID" id="64626998"/>
<dbReference type="OrthoDB" id="2635300at2759"/>
<evidence type="ECO:0000313" key="3">
    <source>
        <dbReference type="Proteomes" id="UP000807769"/>
    </source>
</evidence>
<comment type="caution">
    <text evidence="2">The sequence shown here is derived from an EMBL/GenBank/DDBJ whole genome shotgun (WGS) entry which is preliminary data.</text>
</comment>
<evidence type="ECO:0000259" key="1">
    <source>
        <dbReference type="Pfam" id="PF20149"/>
    </source>
</evidence>
<dbReference type="RefSeq" id="XP_041191923.1">
    <property type="nucleotide sequence ID" value="XM_041332981.1"/>
</dbReference>
<dbReference type="InterPro" id="IPR045341">
    <property type="entry name" value="DUF6532"/>
</dbReference>
<dbReference type="AlphaFoldDB" id="A0A9P7E964"/>
<proteinExistence type="predicted"/>
<dbReference type="Pfam" id="PF20149">
    <property type="entry name" value="DUF6532"/>
    <property type="match status" value="1"/>
</dbReference>
<gene>
    <name evidence="2" type="ORF">BJ212DRAFT_1300406</name>
</gene>
<dbReference type="Proteomes" id="UP000807769">
    <property type="component" value="Unassembled WGS sequence"/>
</dbReference>
<accession>A0A9P7E964</accession>
<sequence length="291" mass="32925">MSGTQSPLIDIHHLEELLLFEWIDLHLHIIPLVQSLHINNYHSMTDISTPKDTCQSGNSKQMVKTNQDNPLKLGFYLPTWQAFLQIVKLEMWFQAVLAYPIPESQEALNLAREVLDTVLWTYHKKNIKLERDVLAELKKIIISIAKRAHNIFLQGSTMRMDETQKQITTAATKLLKSGDYLWLPELSDGKFKNFTAQALKDACLKFNYSNSKKALKNMDEFHQTIPVNAMLLVAAVLKGVISGICETSTNKLTYCSTFWSVAKSLKTCWSNGLGLAWVTLSMQLGVQHGGC</sequence>
<dbReference type="EMBL" id="JABBWG010000020">
    <property type="protein sequence ID" value="KAG1814587.1"/>
    <property type="molecule type" value="Genomic_DNA"/>
</dbReference>
<keyword evidence="3" id="KW-1185">Reference proteome</keyword>
<evidence type="ECO:0000313" key="2">
    <source>
        <dbReference type="EMBL" id="KAG1814587.1"/>
    </source>
</evidence>
<name>A0A9P7E964_9AGAM</name>
<feature type="domain" description="DUF6532" evidence="1">
    <location>
        <begin position="100"/>
        <end position="243"/>
    </location>
</feature>